<evidence type="ECO:0000313" key="4">
    <source>
        <dbReference type="Proteomes" id="UP000654075"/>
    </source>
</evidence>
<keyword evidence="4" id="KW-1185">Reference proteome</keyword>
<protein>
    <submittedName>
        <fullName evidence="2">Uncharacterized protein</fullName>
    </submittedName>
</protein>
<feature type="region of interest" description="Disordered" evidence="1">
    <location>
        <begin position="1"/>
        <end position="23"/>
    </location>
</feature>
<evidence type="ECO:0000313" key="2">
    <source>
        <dbReference type="EMBL" id="CAE8612319.1"/>
    </source>
</evidence>
<gene>
    <name evidence="2" type="ORF">PGLA1383_LOCUS30116</name>
    <name evidence="3" type="ORF">PGLA1383_LOCUS47596</name>
</gene>
<organism evidence="2 4">
    <name type="scientific">Polarella glacialis</name>
    <name type="common">Dinoflagellate</name>
    <dbReference type="NCBI Taxonomy" id="89957"/>
    <lineage>
        <taxon>Eukaryota</taxon>
        <taxon>Sar</taxon>
        <taxon>Alveolata</taxon>
        <taxon>Dinophyceae</taxon>
        <taxon>Suessiales</taxon>
        <taxon>Suessiaceae</taxon>
        <taxon>Polarella</taxon>
    </lineage>
</organism>
<reference evidence="2" key="1">
    <citation type="submission" date="2021-02" db="EMBL/GenBank/DDBJ databases">
        <authorList>
            <person name="Dougan E. K."/>
            <person name="Rhodes N."/>
            <person name="Thang M."/>
            <person name="Chan C."/>
        </authorList>
    </citation>
    <scope>NUCLEOTIDE SEQUENCE</scope>
</reference>
<accession>A0A813FK07</accession>
<name>A0A813FK07_POLGL</name>
<evidence type="ECO:0000256" key="1">
    <source>
        <dbReference type="SAM" id="MobiDB-lite"/>
    </source>
</evidence>
<dbReference type="EMBL" id="CAJNNV010025109">
    <property type="protein sequence ID" value="CAE8612319.1"/>
    <property type="molecule type" value="Genomic_DNA"/>
</dbReference>
<dbReference type="EMBL" id="CAJNNV010030143">
    <property type="protein sequence ID" value="CAE8631492.1"/>
    <property type="molecule type" value="Genomic_DNA"/>
</dbReference>
<comment type="caution">
    <text evidence="2">The sequence shown here is derived from an EMBL/GenBank/DDBJ whole genome shotgun (WGS) entry which is preliminary data.</text>
</comment>
<dbReference type="AlphaFoldDB" id="A0A813FK07"/>
<dbReference type="Proteomes" id="UP000654075">
    <property type="component" value="Unassembled WGS sequence"/>
</dbReference>
<evidence type="ECO:0000313" key="3">
    <source>
        <dbReference type="EMBL" id="CAE8631492.1"/>
    </source>
</evidence>
<proteinExistence type="predicted"/>
<sequence>MRDDETAAGAAAEEASASSTASTARAFCTADARIQTDKPWPPPLPEQEDCEAVWISEHSERFHLTPDCRGLRSARRRICKTRCTVCG</sequence>
<feature type="compositionally biased region" description="Low complexity" evidence="1">
    <location>
        <begin position="7"/>
        <end position="23"/>
    </location>
</feature>